<evidence type="ECO:0000259" key="8">
    <source>
        <dbReference type="PROSITE" id="PS50862"/>
    </source>
</evidence>
<dbReference type="Proteomes" id="UP000224854">
    <property type="component" value="Unassembled WGS sequence"/>
</dbReference>
<dbReference type="PROSITE" id="PS50862">
    <property type="entry name" value="AA_TRNA_LIGASE_II"/>
    <property type="match status" value="1"/>
</dbReference>
<dbReference type="Gene3D" id="1.10.287.40">
    <property type="entry name" value="Serine-tRNA synthetase, tRNA binding domain"/>
    <property type="match status" value="1"/>
</dbReference>
<feature type="domain" description="Aminoacyl-transfer RNA synthetases class-II family profile" evidence="8">
    <location>
        <begin position="181"/>
        <end position="563"/>
    </location>
</feature>
<accession>A0A2C5ZBG6</accession>
<evidence type="ECO:0000313" key="9">
    <source>
        <dbReference type="EMBL" id="PHH77213.1"/>
    </source>
</evidence>
<dbReference type="AlphaFoldDB" id="A0A2C5ZBG6"/>
<dbReference type="OrthoDB" id="10264585at2759"/>
<evidence type="ECO:0000256" key="7">
    <source>
        <dbReference type="ARBA" id="ARBA00034892"/>
    </source>
</evidence>
<dbReference type="Gene3D" id="3.30.930.10">
    <property type="entry name" value="Bira Bifunctional Protein, Domain 2"/>
    <property type="match status" value="1"/>
</dbReference>
<dbReference type="SUPFAM" id="SSF46589">
    <property type="entry name" value="tRNA-binding arm"/>
    <property type="match status" value="1"/>
</dbReference>
<dbReference type="InterPro" id="IPR045864">
    <property type="entry name" value="aa-tRNA-synth_II/BPL/LPL"/>
</dbReference>
<dbReference type="EC" id="6.1.1.11" evidence="1"/>
<sequence>MKLARRWLRYPAVATRGLADSCRPPKQSVEVDESSVSPSIAPKPTINLKHIRENADLYEKVCLERKYPKQAENVDLITIFNAQRLDAQKQLAVLRKRAKDLYMAMAGNNRGVDENKKSQLLREQIRALVVREKDAQNQMIKLALEMPNLTSEDVPRGDSPVITQYINEPPASFRTKRTYATHVQIGTRLGIIDTASAANSSGWGWYYLVGDGVRLEQALVQYALSVASRRSWTPVSPPSIVFSHIETACGFSPRDRNNETQVYKLQQSQKDQSRGVPQQCLAGTSEIPLAAMMAKSNINPARLPLRRVAVSRCYRAEAGSRGAETKGLYRVHEFTKVELFAWTAPDSDSVRSMLNEMVEIQKEVLTNLGLHCRVLVMPAADLGAAATYKIDIEAFFPGRRCLEASSVDVESSSDHTEALFKEAEDSLNNVIASIKGTQALLDVAKSSPQDAQALLKDAQSSFDDAQSSFEDAEFLIQDAEMSATGGNASPKANDGWGEVTSASICTDYQTRRLATRLWPALKLGDDTLHFPFTANATALAVPRVLAALLENGWDPVSRTVAIPLCLRPWMNGRETIGMSKRRRRSPAAATS</sequence>
<evidence type="ECO:0000256" key="6">
    <source>
        <dbReference type="ARBA" id="ARBA00031113"/>
    </source>
</evidence>
<comment type="caution">
    <text evidence="9">The sequence shown here is derived from an EMBL/GenBank/DDBJ whole genome shotgun (WGS) entry which is preliminary data.</text>
</comment>
<evidence type="ECO:0000256" key="5">
    <source>
        <dbReference type="ARBA" id="ARBA00023146"/>
    </source>
</evidence>
<evidence type="ECO:0000256" key="2">
    <source>
        <dbReference type="ARBA" id="ARBA00022598"/>
    </source>
</evidence>
<dbReference type="InterPro" id="IPR006195">
    <property type="entry name" value="aa-tRNA-synth_II"/>
</dbReference>
<keyword evidence="5" id="KW-0030">Aminoacyl-tRNA synthetase</keyword>
<dbReference type="InterPro" id="IPR042103">
    <property type="entry name" value="SerRS_1_N_sf"/>
</dbReference>
<dbReference type="InterPro" id="IPR002317">
    <property type="entry name" value="Ser-tRNA-ligase_type_1"/>
</dbReference>
<keyword evidence="4" id="KW-0067">ATP-binding</keyword>
<dbReference type="SUPFAM" id="SSF55681">
    <property type="entry name" value="Class II aaRS and biotin synthetases"/>
    <property type="match status" value="1"/>
</dbReference>
<keyword evidence="2" id="KW-0436">Ligase</keyword>
<dbReference type="PANTHER" id="PTHR11778">
    <property type="entry name" value="SERYL-TRNA SYNTHETASE"/>
    <property type="match status" value="1"/>
</dbReference>
<keyword evidence="10" id="KW-1185">Reference proteome</keyword>
<proteinExistence type="predicted"/>
<dbReference type="PRINTS" id="PR00981">
    <property type="entry name" value="TRNASYNTHSER"/>
</dbReference>
<dbReference type="EMBL" id="NJEU01000279">
    <property type="protein sequence ID" value="PHH77213.1"/>
    <property type="molecule type" value="Genomic_DNA"/>
</dbReference>
<dbReference type="Pfam" id="PF00587">
    <property type="entry name" value="tRNA-synt_2b"/>
    <property type="match status" value="1"/>
</dbReference>
<evidence type="ECO:0000256" key="1">
    <source>
        <dbReference type="ARBA" id="ARBA00012840"/>
    </source>
</evidence>
<dbReference type="GO" id="GO:0005524">
    <property type="term" value="F:ATP binding"/>
    <property type="evidence" value="ECO:0007669"/>
    <property type="project" value="UniProtKB-KW"/>
</dbReference>
<protein>
    <recommendedName>
        <fullName evidence="1">serine--tRNA ligase</fullName>
        <ecNumber evidence="1">6.1.1.11</ecNumber>
    </recommendedName>
    <alternativeName>
        <fullName evidence="6">Seryl-tRNA synthetase</fullName>
    </alternativeName>
    <alternativeName>
        <fullName evidence="7">Seryl-tRNA(Ser) synthetase</fullName>
    </alternativeName>
</protein>
<dbReference type="InterPro" id="IPR002314">
    <property type="entry name" value="aa-tRNA-synt_IIb"/>
</dbReference>
<dbReference type="GO" id="GO:0006434">
    <property type="term" value="P:seryl-tRNA aminoacylation"/>
    <property type="evidence" value="ECO:0007669"/>
    <property type="project" value="InterPro"/>
</dbReference>
<dbReference type="GO" id="GO:0004828">
    <property type="term" value="F:serine-tRNA ligase activity"/>
    <property type="evidence" value="ECO:0007669"/>
    <property type="project" value="UniProtKB-EC"/>
</dbReference>
<gene>
    <name evidence="9" type="ORF">CDD82_3603</name>
</gene>
<organism evidence="9 10">
    <name type="scientific">Ophiocordyceps australis</name>
    <dbReference type="NCBI Taxonomy" id="1399860"/>
    <lineage>
        <taxon>Eukaryota</taxon>
        <taxon>Fungi</taxon>
        <taxon>Dikarya</taxon>
        <taxon>Ascomycota</taxon>
        <taxon>Pezizomycotina</taxon>
        <taxon>Sordariomycetes</taxon>
        <taxon>Hypocreomycetidae</taxon>
        <taxon>Hypocreales</taxon>
        <taxon>Ophiocordycipitaceae</taxon>
        <taxon>Ophiocordyceps</taxon>
    </lineage>
</organism>
<name>A0A2C5ZBG6_9HYPO</name>
<evidence type="ECO:0000256" key="4">
    <source>
        <dbReference type="ARBA" id="ARBA00022840"/>
    </source>
</evidence>
<keyword evidence="3" id="KW-0547">Nucleotide-binding</keyword>
<dbReference type="InterPro" id="IPR010978">
    <property type="entry name" value="tRNA-bd_arm"/>
</dbReference>
<evidence type="ECO:0000313" key="10">
    <source>
        <dbReference type="Proteomes" id="UP000224854"/>
    </source>
</evidence>
<reference evidence="9 10" key="1">
    <citation type="submission" date="2017-06" db="EMBL/GenBank/DDBJ databases">
        <title>Ant-infecting Ophiocordyceps genomes reveal a high diversity of potential behavioral manipulation genes and a possible major role for enterotoxins.</title>
        <authorList>
            <person name="De Bekker C."/>
            <person name="Evans H.C."/>
            <person name="Brachmann A."/>
            <person name="Hughes D.P."/>
        </authorList>
    </citation>
    <scope>NUCLEOTIDE SEQUENCE [LARGE SCALE GENOMIC DNA]</scope>
    <source>
        <strain evidence="9 10">1348a</strain>
    </source>
</reference>
<evidence type="ECO:0000256" key="3">
    <source>
        <dbReference type="ARBA" id="ARBA00022741"/>
    </source>
</evidence>